<protein>
    <submittedName>
        <fullName evidence="3">FAD-linked oxidase</fullName>
    </submittedName>
</protein>
<dbReference type="SUPFAM" id="SSF56176">
    <property type="entry name" value="FAD-binding/transporter-associated domain-like"/>
    <property type="match status" value="1"/>
</dbReference>
<dbReference type="OrthoDB" id="143770at2"/>
<keyword evidence="4" id="KW-1185">Reference proteome</keyword>
<dbReference type="InterPro" id="IPR016166">
    <property type="entry name" value="FAD-bd_PCMH"/>
</dbReference>
<dbReference type="GO" id="GO:0071949">
    <property type="term" value="F:FAD binding"/>
    <property type="evidence" value="ECO:0007669"/>
    <property type="project" value="InterPro"/>
</dbReference>
<dbReference type="Pfam" id="PF01565">
    <property type="entry name" value="FAD_binding_4"/>
    <property type="match status" value="1"/>
</dbReference>
<keyword evidence="1" id="KW-0274">FAD</keyword>
<dbReference type="InterPro" id="IPR010031">
    <property type="entry name" value="FAD_lactone_oxidase-like"/>
</dbReference>
<accession>A0A2S2D0D7</accession>
<dbReference type="Gene3D" id="3.30.465.10">
    <property type="match status" value="1"/>
</dbReference>
<dbReference type="InterPro" id="IPR016169">
    <property type="entry name" value="FAD-bd_PCMH_sub2"/>
</dbReference>
<gene>
    <name evidence="3" type="ORF">DEW08_29810</name>
</gene>
<reference evidence="4" key="1">
    <citation type="submission" date="2018-05" db="EMBL/GenBank/DDBJ databases">
        <title>Azospirillum thermophila sp. nov., a novel isolated from hot spring.</title>
        <authorList>
            <person name="Zhao Z."/>
        </authorList>
    </citation>
    <scope>NUCLEOTIDE SEQUENCE [LARGE SCALE GENOMIC DNA]</scope>
    <source>
        <strain evidence="4">CFH 70021</strain>
        <plasmid evidence="4">unnamed4</plasmid>
    </source>
</reference>
<keyword evidence="3" id="KW-0614">Plasmid</keyword>
<dbReference type="Proteomes" id="UP000245629">
    <property type="component" value="Plasmid unnamed4"/>
</dbReference>
<dbReference type="PANTHER" id="PTHR43762:SF5">
    <property type="entry name" value="FAD-BINDING PCMH-TYPE DOMAIN-CONTAINING PROTEIN"/>
    <property type="match status" value="1"/>
</dbReference>
<name>A0A2S2D0D7_9PROT</name>
<feature type="domain" description="FAD-binding PCMH-type" evidence="2">
    <location>
        <begin position="8"/>
        <end position="176"/>
    </location>
</feature>
<dbReference type="AlphaFoldDB" id="A0A2S2D0D7"/>
<dbReference type="InterPro" id="IPR006094">
    <property type="entry name" value="Oxid_FAD_bind_N"/>
</dbReference>
<keyword evidence="1" id="KW-0285">Flavoprotein</keyword>
<evidence type="ECO:0000256" key="1">
    <source>
        <dbReference type="ARBA" id="ARBA00022827"/>
    </source>
</evidence>
<dbReference type="InterPro" id="IPR036318">
    <property type="entry name" value="FAD-bd_PCMH-like_sf"/>
</dbReference>
<geneLocation type="plasmid" evidence="3 4">
    <name>unnamed4</name>
</geneLocation>
<dbReference type="EMBL" id="CP029359">
    <property type="protein sequence ID" value="AWK90212.1"/>
    <property type="molecule type" value="Genomic_DNA"/>
</dbReference>
<evidence type="ECO:0000259" key="2">
    <source>
        <dbReference type="PROSITE" id="PS51387"/>
    </source>
</evidence>
<dbReference type="KEGG" id="azz:DEW08_29810"/>
<dbReference type="PANTHER" id="PTHR43762">
    <property type="entry name" value="L-GULONOLACTONE OXIDASE"/>
    <property type="match status" value="1"/>
</dbReference>
<evidence type="ECO:0000313" key="4">
    <source>
        <dbReference type="Proteomes" id="UP000245629"/>
    </source>
</evidence>
<dbReference type="PROSITE" id="PS51387">
    <property type="entry name" value="FAD_PCMH"/>
    <property type="match status" value="1"/>
</dbReference>
<proteinExistence type="predicted"/>
<evidence type="ECO:0000313" key="3">
    <source>
        <dbReference type="EMBL" id="AWK90212.1"/>
    </source>
</evidence>
<organism evidence="3 4">
    <name type="scientific">Azospirillum thermophilum</name>
    <dbReference type="NCBI Taxonomy" id="2202148"/>
    <lineage>
        <taxon>Bacteria</taxon>
        <taxon>Pseudomonadati</taxon>
        <taxon>Pseudomonadota</taxon>
        <taxon>Alphaproteobacteria</taxon>
        <taxon>Rhodospirillales</taxon>
        <taxon>Azospirillaceae</taxon>
        <taxon>Azospirillum</taxon>
    </lineage>
</organism>
<dbReference type="GO" id="GO:0016899">
    <property type="term" value="F:oxidoreductase activity, acting on the CH-OH group of donors, oxygen as acceptor"/>
    <property type="evidence" value="ECO:0007669"/>
    <property type="project" value="InterPro"/>
</dbReference>
<sequence length="439" mass="47995">MILSGWGRYPKIDCVVVTPRSAPEAAATVRQADSLIARGNGRSYGDPAVNRRATMSMLQLDRMLAFDPQTGLLTCEAGVLLSDILTVFVPRGWFPVVTPGTRFVTVGGAIGSDVHGKNHHKDGSFGDHVQSLDLLLADGRVVTCGPEREPELFAATRGGMGLTGVILRATIRLRPIETACIRQETLRARDLGEIMELFEQSDDWTYTVAWIDCLARGARLGRSLLYRGEHALRDELPADRRASPLARPARRTLTVPVDAPGGVLNRWTVSAFNELYFRSGRPGTAIVDIDPFFYPLDSILEWNRIYGRAGFTQYQCVLPKAVSEHGLRALLNAIAASGAGSFLAVLKLFGQQDGLVSFPMEGYTLALDFPATVPTLGFLNELDAIVTDHGGRLYLAKDARMAAGLLRRGYPGLPEFQRIRTAWNPAGTFQSLQSERLAI</sequence>